<dbReference type="InterPro" id="IPR002083">
    <property type="entry name" value="MATH/TRAF_dom"/>
</dbReference>
<name>A0AAN5D2B3_9BILA</name>
<accession>A0AAN5D2B3</accession>
<dbReference type="Proteomes" id="UP001328107">
    <property type="component" value="Unassembled WGS sequence"/>
</dbReference>
<gene>
    <name evidence="2" type="ORF">PMAYCL1PPCAC_24981</name>
</gene>
<protein>
    <recommendedName>
        <fullName evidence="1">MATH domain-containing protein</fullName>
    </recommendedName>
</protein>
<dbReference type="EMBL" id="BTRK01000005">
    <property type="protein sequence ID" value="GMR54785.1"/>
    <property type="molecule type" value="Genomic_DNA"/>
</dbReference>
<keyword evidence="3" id="KW-1185">Reference proteome</keyword>
<comment type="caution">
    <text evidence="2">The sequence shown here is derived from an EMBL/GenBank/DDBJ whole genome shotgun (WGS) entry which is preliminary data.</text>
</comment>
<sequence length="112" mass="12972">MPHENRRAALPKDSAEIVLRCDTSHNRRWKCEAEVEITLRRHGGYGFFVSDYTYVHKFPFSANETDFEWRDNSSISWKTLAKPNAIDDKIIVDIKNRIIHLEKGAPIADTAK</sequence>
<reference evidence="3" key="1">
    <citation type="submission" date="2022-10" db="EMBL/GenBank/DDBJ databases">
        <title>Genome assembly of Pristionchus species.</title>
        <authorList>
            <person name="Yoshida K."/>
            <person name="Sommer R.J."/>
        </authorList>
    </citation>
    <scope>NUCLEOTIDE SEQUENCE [LARGE SCALE GENOMIC DNA]</scope>
    <source>
        <strain evidence="3">RS5460</strain>
    </source>
</reference>
<feature type="non-terminal residue" evidence="2">
    <location>
        <position position="112"/>
    </location>
</feature>
<dbReference type="Pfam" id="PF00917">
    <property type="entry name" value="MATH"/>
    <property type="match status" value="1"/>
</dbReference>
<proteinExistence type="predicted"/>
<evidence type="ECO:0000259" key="1">
    <source>
        <dbReference type="Pfam" id="PF00917"/>
    </source>
</evidence>
<dbReference type="AlphaFoldDB" id="A0AAN5D2B3"/>
<evidence type="ECO:0000313" key="2">
    <source>
        <dbReference type="EMBL" id="GMR54785.1"/>
    </source>
</evidence>
<evidence type="ECO:0000313" key="3">
    <source>
        <dbReference type="Proteomes" id="UP001328107"/>
    </source>
</evidence>
<feature type="domain" description="MATH" evidence="1">
    <location>
        <begin position="13"/>
        <end position="96"/>
    </location>
</feature>
<organism evidence="2 3">
    <name type="scientific">Pristionchus mayeri</name>
    <dbReference type="NCBI Taxonomy" id="1317129"/>
    <lineage>
        <taxon>Eukaryota</taxon>
        <taxon>Metazoa</taxon>
        <taxon>Ecdysozoa</taxon>
        <taxon>Nematoda</taxon>
        <taxon>Chromadorea</taxon>
        <taxon>Rhabditida</taxon>
        <taxon>Rhabditina</taxon>
        <taxon>Diplogasteromorpha</taxon>
        <taxon>Diplogasteroidea</taxon>
        <taxon>Neodiplogasteridae</taxon>
        <taxon>Pristionchus</taxon>
    </lineage>
</organism>